<accession>A0A8J7M801</accession>
<evidence type="ECO:0000313" key="4">
    <source>
        <dbReference type="Proteomes" id="UP000655420"/>
    </source>
</evidence>
<dbReference type="GO" id="GO:0003824">
    <property type="term" value="F:catalytic activity"/>
    <property type="evidence" value="ECO:0007669"/>
    <property type="project" value="InterPro"/>
</dbReference>
<dbReference type="NCBIfam" id="NF005700">
    <property type="entry name" value="PRK07511.1"/>
    <property type="match status" value="1"/>
</dbReference>
<dbReference type="CDD" id="cd06558">
    <property type="entry name" value="crotonase-like"/>
    <property type="match status" value="1"/>
</dbReference>
<dbReference type="AlphaFoldDB" id="A0A8J7M801"/>
<reference evidence="3" key="1">
    <citation type="submission" date="2020-12" db="EMBL/GenBank/DDBJ databases">
        <title>Bacterial taxonomy.</title>
        <authorList>
            <person name="Pan X."/>
        </authorList>
    </citation>
    <scope>NUCLEOTIDE SEQUENCE</scope>
    <source>
        <strain evidence="3">M0105</strain>
    </source>
</reference>
<dbReference type="Gene3D" id="1.10.12.10">
    <property type="entry name" value="Lyase 2-enoyl-coa Hydratase, Chain A, domain 2"/>
    <property type="match status" value="1"/>
</dbReference>
<dbReference type="InterPro" id="IPR014748">
    <property type="entry name" value="Enoyl-CoA_hydra_C"/>
</dbReference>
<comment type="caution">
    <text evidence="3">The sequence shown here is derived from an EMBL/GenBank/DDBJ whole genome shotgun (WGS) entry which is preliminary data.</text>
</comment>
<evidence type="ECO:0000313" key="3">
    <source>
        <dbReference type="EMBL" id="MBK0400264.1"/>
    </source>
</evidence>
<comment type="similarity">
    <text evidence="1 2">Belongs to the enoyl-CoA hydratase/isomerase family.</text>
</comment>
<name>A0A8J7M801_9RHOB</name>
<keyword evidence="4" id="KW-1185">Reference proteome</keyword>
<dbReference type="RefSeq" id="WP_200610834.1">
    <property type="nucleotide sequence ID" value="NZ_JAEHHL010000008.1"/>
</dbReference>
<dbReference type="EMBL" id="JAEHHL010000008">
    <property type="protein sequence ID" value="MBK0400264.1"/>
    <property type="molecule type" value="Genomic_DNA"/>
</dbReference>
<dbReference type="Pfam" id="PF00378">
    <property type="entry name" value="ECH_1"/>
    <property type="match status" value="1"/>
</dbReference>
<dbReference type="Gene3D" id="3.90.226.10">
    <property type="entry name" value="2-enoyl-CoA Hydratase, Chain A, domain 1"/>
    <property type="match status" value="1"/>
</dbReference>
<gene>
    <name evidence="3" type="ORF">H0I76_13780</name>
</gene>
<dbReference type="InterPro" id="IPR018376">
    <property type="entry name" value="Enoyl-CoA_hyd/isom_CS"/>
</dbReference>
<evidence type="ECO:0000256" key="2">
    <source>
        <dbReference type="RuleBase" id="RU003707"/>
    </source>
</evidence>
<dbReference type="InterPro" id="IPR029045">
    <property type="entry name" value="ClpP/crotonase-like_dom_sf"/>
</dbReference>
<sequence>MTEGRIGLERKDAVLTVTNNDPATRNALSWDFYDGFREILDEAADDARTRAIVLTGAGGFFCSGGNVSGLAERARATHAVRRSSVERLHGMIRAMRGCPKPIVAAIEGGAAGAGVSMALACDLIVAARESYVSVAYVRIGLTPDGGATAMLGRALPRQLVTEMVMTGDRVGAERLHALGLVNRLTAPGAALAEAQALAARLAEGPAGALAAGKALIGGAAEESLDGQLDAEAAAIAEALGGREAAEGIAAFLEKRKPRW</sequence>
<evidence type="ECO:0000256" key="1">
    <source>
        <dbReference type="ARBA" id="ARBA00005254"/>
    </source>
</evidence>
<dbReference type="InterPro" id="IPR001753">
    <property type="entry name" value="Enoyl-CoA_hydra/iso"/>
</dbReference>
<dbReference type="PANTHER" id="PTHR43459">
    <property type="entry name" value="ENOYL-COA HYDRATASE"/>
    <property type="match status" value="1"/>
</dbReference>
<dbReference type="PANTHER" id="PTHR43459:SF1">
    <property type="entry name" value="EG:BACN32G11.4 PROTEIN"/>
    <property type="match status" value="1"/>
</dbReference>
<organism evidence="3 4">
    <name type="scientific">Thermohalobaculum xanthum</name>
    <dbReference type="NCBI Taxonomy" id="2753746"/>
    <lineage>
        <taxon>Bacteria</taxon>
        <taxon>Pseudomonadati</taxon>
        <taxon>Pseudomonadota</taxon>
        <taxon>Alphaproteobacteria</taxon>
        <taxon>Rhodobacterales</taxon>
        <taxon>Paracoccaceae</taxon>
        <taxon>Thermohalobaculum</taxon>
    </lineage>
</organism>
<dbReference type="PROSITE" id="PS00166">
    <property type="entry name" value="ENOYL_COA_HYDRATASE"/>
    <property type="match status" value="1"/>
</dbReference>
<dbReference type="Proteomes" id="UP000655420">
    <property type="component" value="Unassembled WGS sequence"/>
</dbReference>
<protein>
    <submittedName>
        <fullName evidence="3">Enoyl-CoA hydratase/isomerase family protein</fullName>
    </submittedName>
</protein>
<dbReference type="NCBIfam" id="NF046063">
    <property type="entry name" value="oxepin_alt"/>
    <property type="match status" value="1"/>
</dbReference>
<proteinExistence type="inferred from homology"/>
<dbReference type="SUPFAM" id="SSF52096">
    <property type="entry name" value="ClpP/crotonase"/>
    <property type="match status" value="1"/>
</dbReference>